<comment type="caution">
    <text evidence="4">The sequence shown here is derived from an EMBL/GenBank/DDBJ whole genome shotgun (WGS) entry which is preliminary data.</text>
</comment>
<evidence type="ECO:0000313" key="4">
    <source>
        <dbReference type="EMBL" id="KAJ5238960.1"/>
    </source>
</evidence>
<keyword evidence="2" id="KW-0521">NADP</keyword>
<dbReference type="GeneID" id="83200179"/>
<dbReference type="Gene3D" id="3.90.25.10">
    <property type="entry name" value="UDP-galactose 4-epimerase, domain 1"/>
    <property type="match status" value="1"/>
</dbReference>
<evidence type="ECO:0000313" key="5">
    <source>
        <dbReference type="Proteomes" id="UP001150941"/>
    </source>
</evidence>
<sequence length="335" mass="36815">MVPRITVVGATGKQGGSVVQTFLQHGGYEVRGLTRSTENPKAQALAAQGVEIAQANFDDLDSLVKAFEGSDMIFGMTDFFIHFFTKSAEEAQAIESEQGKKIAQAAARTQGLKSFIWSTLPDTKAISGGTAIVPHFQSKADVDNYIREELADTLLPKTTFLYLASFIDNFYYPPFQPIYAGAIDKYVYIQPQDKATLTPLLGDAQVNTGPYVLAIVKHADLTKGGKTVLASLGFETYEDVSKSLSKHLEKELVFAKVDFPTYESIFPKWGAELGLNMLYFERCPGESGWGSSGNTGVKPLLLQDLGLTIGKEIETWESGMQRMDWKTKFGPYAQK</sequence>
<evidence type="ECO:0000259" key="3">
    <source>
        <dbReference type="Pfam" id="PF05368"/>
    </source>
</evidence>
<dbReference type="PANTHER" id="PTHR42748">
    <property type="entry name" value="NITROGEN METABOLITE REPRESSION PROTEIN NMRA FAMILY MEMBER"/>
    <property type="match status" value="1"/>
</dbReference>
<dbReference type="Gene3D" id="3.40.50.720">
    <property type="entry name" value="NAD(P)-binding Rossmann-like Domain"/>
    <property type="match status" value="1"/>
</dbReference>
<comment type="similarity">
    <text evidence="1">Belongs to the NmrA-type oxidoreductase family.</text>
</comment>
<dbReference type="GO" id="GO:0005634">
    <property type="term" value="C:nucleus"/>
    <property type="evidence" value="ECO:0007669"/>
    <property type="project" value="TreeGrafter"/>
</dbReference>
<protein>
    <submittedName>
        <fullName evidence="4">Hscarg dehydrogenase protein</fullName>
    </submittedName>
</protein>
<evidence type="ECO:0000256" key="1">
    <source>
        <dbReference type="ARBA" id="ARBA00006328"/>
    </source>
</evidence>
<feature type="domain" description="NmrA-like" evidence="3">
    <location>
        <begin position="4"/>
        <end position="272"/>
    </location>
</feature>
<dbReference type="Proteomes" id="UP001150941">
    <property type="component" value="Unassembled WGS sequence"/>
</dbReference>
<evidence type="ECO:0000256" key="2">
    <source>
        <dbReference type="ARBA" id="ARBA00022857"/>
    </source>
</evidence>
<dbReference type="SUPFAM" id="SSF51735">
    <property type="entry name" value="NAD(P)-binding Rossmann-fold domains"/>
    <property type="match status" value="1"/>
</dbReference>
<dbReference type="RefSeq" id="XP_058331879.1">
    <property type="nucleotide sequence ID" value="XM_058472876.1"/>
</dbReference>
<dbReference type="Pfam" id="PF05368">
    <property type="entry name" value="NmrA"/>
    <property type="match status" value="1"/>
</dbReference>
<accession>A0A9W9TRR4</accession>
<reference evidence="4" key="2">
    <citation type="journal article" date="2023" name="IMA Fungus">
        <title>Comparative genomic study of the Penicillium genus elucidates a diverse pangenome and 15 lateral gene transfer events.</title>
        <authorList>
            <person name="Petersen C."/>
            <person name="Sorensen T."/>
            <person name="Nielsen M.R."/>
            <person name="Sondergaard T.E."/>
            <person name="Sorensen J.L."/>
            <person name="Fitzpatrick D.A."/>
            <person name="Frisvad J.C."/>
            <person name="Nielsen K.L."/>
        </authorList>
    </citation>
    <scope>NUCLEOTIDE SEQUENCE</scope>
    <source>
        <strain evidence="4">IBT 19713</strain>
    </source>
</reference>
<dbReference type="InterPro" id="IPR036291">
    <property type="entry name" value="NAD(P)-bd_dom_sf"/>
</dbReference>
<dbReference type="AlphaFoldDB" id="A0A9W9TRR4"/>
<dbReference type="CDD" id="cd05251">
    <property type="entry name" value="NmrA_like_SDR_a"/>
    <property type="match status" value="1"/>
</dbReference>
<name>A0A9W9TRR4_9EURO</name>
<dbReference type="OrthoDB" id="3358371at2759"/>
<dbReference type="InterPro" id="IPR008030">
    <property type="entry name" value="NmrA-like"/>
</dbReference>
<reference evidence="4" key="1">
    <citation type="submission" date="2022-11" db="EMBL/GenBank/DDBJ databases">
        <authorList>
            <person name="Petersen C."/>
        </authorList>
    </citation>
    <scope>NUCLEOTIDE SEQUENCE</scope>
    <source>
        <strain evidence="4">IBT 19713</strain>
    </source>
</reference>
<gene>
    <name evidence="4" type="ORF">N7468_003579</name>
</gene>
<proteinExistence type="inferred from homology"/>
<dbReference type="PANTHER" id="PTHR42748:SF28">
    <property type="entry name" value="NMRA-LIKE DOMAIN-CONTAINING PROTEIN"/>
    <property type="match status" value="1"/>
</dbReference>
<dbReference type="EMBL" id="JAPQKS010000003">
    <property type="protein sequence ID" value="KAJ5238960.1"/>
    <property type="molecule type" value="Genomic_DNA"/>
</dbReference>
<organism evidence="4 5">
    <name type="scientific">Penicillium chermesinum</name>
    <dbReference type="NCBI Taxonomy" id="63820"/>
    <lineage>
        <taxon>Eukaryota</taxon>
        <taxon>Fungi</taxon>
        <taxon>Dikarya</taxon>
        <taxon>Ascomycota</taxon>
        <taxon>Pezizomycotina</taxon>
        <taxon>Eurotiomycetes</taxon>
        <taxon>Eurotiomycetidae</taxon>
        <taxon>Eurotiales</taxon>
        <taxon>Aspergillaceae</taxon>
        <taxon>Penicillium</taxon>
    </lineage>
</organism>
<dbReference type="InterPro" id="IPR051164">
    <property type="entry name" value="NmrA-like_oxidored"/>
</dbReference>
<keyword evidence="5" id="KW-1185">Reference proteome</keyword>